<name>A0A074LJJ2_9BACT</name>
<keyword evidence="3" id="KW-1185">Reference proteome</keyword>
<dbReference type="eggNOG" id="COG3619">
    <property type="taxonomic scope" value="Bacteria"/>
</dbReference>
<gene>
    <name evidence="2" type="ORF">EL17_07405</name>
</gene>
<feature type="transmembrane region" description="Helical" evidence="1">
    <location>
        <begin position="92"/>
        <end position="114"/>
    </location>
</feature>
<feature type="transmembrane region" description="Helical" evidence="1">
    <location>
        <begin position="126"/>
        <end position="150"/>
    </location>
</feature>
<reference evidence="2 3" key="1">
    <citation type="submission" date="2014-04" db="EMBL/GenBank/DDBJ databases">
        <title>Characterization and application of a salt tolerant electro-active bacterium.</title>
        <authorList>
            <person name="Yang L."/>
            <person name="Wei S."/>
            <person name="Tay Q.X.M."/>
        </authorList>
    </citation>
    <scope>NUCLEOTIDE SEQUENCE [LARGE SCALE GENOMIC DNA]</scope>
    <source>
        <strain evidence="2 3">LY1</strain>
    </source>
</reference>
<proteinExistence type="predicted"/>
<keyword evidence="1" id="KW-0812">Transmembrane</keyword>
<evidence type="ECO:0008006" key="4">
    <source>
        <dbReference type="Google" id="ProtNLM"/>
    </source>
</evidence>
<dbReference type="OrthoDB" id="270162at2"/>
<sequence>MLRNDITKRLTKDNLLLAGSTAIAAGMVNVASVIAFFAFTSNVTGHVAVFAEEIVKGHWHQVFIVLVWLLLFLAGAFIANYIINSVAVKGTYVAHSVPVILEIVILVAIAFYGHHYYSETLQETEFLVGALLFCMGLQNSLVSTITGGVVKTTHVTGLFTDLGTELSQWFHPKTEKTKILKDRLTLRFTILSFYLFGGISGGWIFLRYDFIVFYVVAVVMLFVAYYDLTMVVTKKTIMKIRRPAHEIQEQN</sequence>
<dbReference type="EMBL" id="JMIH01000016">
    <property type="protein sequence ID" value="KEO73972.1"/>
    <property type="molecule type" value="Genomic_DNA"/>
</dbReference>
<dbReference type="RefSeq" id="WP_035072650.1">
    <property type="nucleotide sequence ID" value="NZ_JMIH01000016.1"/>
</dbReference>
<evidence type="ECO:0000313" key="2">
    <source>
        <dbReference type="EMBL" id="KEO73972.1"/>
    </source>
</evidence>
<evidence type="ECO:0000313" key="3">
    <source>
        <dbReference type="Proteomes" id="UP000027821"/>
    </source>
</evidence>
<comment type="caution">
    <text evidence="2">The sequence shown here is derived from an EMBL/GenBank/DDBJ whole genome shotgun (WGS) entry which is preliminary data.</text>
</comment>
<keyword evidence="1" id="KW-1133">Transmembrane helix</keyword>
<feature type="transmembrane region" description="Helical" evidence="1">
    <location>
        <begin position="211"/>
        <end position="232"/>
    </location>
</feature>
<dbReference type="Pfam" id="PF06912">
    <property type="entry name" value="DUF1275"/>
    <property type="match status" value="1"/>
</dbReference>
<dbReference type="AlphaFoldDB" id="A0A074LJJ2"/>
<feature type="transmembrane region" description="Helical" evidence="1">
    <location>
        <begin position="184"/>
        <end position="205"/>
    </location>
</feature>
<protein>
    <recommendedName>
        <fullName evidence="4">Transmembrane protein</fullName>
    </recommendedName>
</protein>
<dbReference type="STRING" id="1048983.EL17_07405"/>
<dbReference type="InterPro" id="IPR010699">
    <property type="entry name" value="DUF1275"/>
</dbReference>
<dbReference type="PANTHER" id="PTHR37314">
    <property type="entry name" value="SLR0142 PROTEIN"/>
    <property type="match status" value="1"/>
</dbReference>
<feature type="transmembrane region" description="Helical" evidence="1">
    <location>
        <begin position="59"/>
        <end position="83"/>
    </location>
</feature>
<keyword evidence="1" id="KW-0472">Membrane</keyword>
<evidence type="ECO:0000256" key="1">
    <source>
        <dbReference type="SAM" id="Phobius"/>
    </source>
</evidence>
<feature type="transmembrane region" description="Helical" evidence="1">
    <location>
        <begin position="15"/>
        <end position="39"/>
    </location>
</feature>
<accession>A0A074LJJ2</accession>
<organism evidence="2 3">
    <name type="scientific">Anditalea andensis</name>
    <dbReference type="NCBI Taxonomy" id="1048983"/>
    <lineage>
        <taxon>Bacteria</taxon>
        <taxon>Pseudomonadati</taxon>
        <taxon>Bacteroidota</taxon>
        <taxon>Cytophagia</taxon>
        <taxon>Cytophagales</taxon>
        <taxon>Cytophagaceae</taxon>
        <taxon>Anditalea</taxon>
    </lineage>
</organism>
<dbReference type="Proteomes" id="UP000027821">
    <property type="component" value="Unassembled WGS sequence"/>
</dbReference>
<dbReference type="PANTHER" id="PTHR37314:SF4">
    <property type="entry name" value="UPF0700 TRANSMEMBRANE PROTEIN YOAK"/>
    <property type="match status" value="1"/>
</dbReference>